<dbReference type="Proteomes" id="UP000006377">
    <property type="component" value="Chromosome"/>
</dbReference>
<name>A7HT18_PARL1</name>
<sequence length="194" mass="21247">MLASDTSGFQSPAPGALLRSPDSVAFEERWDLARGGKAVPPRSAIELKRFAQFARWFAVIEPNRETPALPFRLVGSGFFDFFGQDLTGIDYLTLVDPAISRLAYDCVIACLDLPCGLWQCTPAKISGGATQIYEYTILPISRHGGAADQIVIYVNFEQASVDLPNVDRLEHAEVWHWLDIGHGVPGIDVSFPPA</sequence>
<dbReference type="OrthoDB" id="8478628at2"/>
<dbReference type="InterPro" id="IPR009922">
    <property type="entry name" value="DUF1457"/>
</dbReference>
<dbReference type="Pfam" id="PF07310">
    <property type="entry name" value="PAS_5"/>
    <property type="match status" value="1"/>
</dbReference>
<dbReference type="KEGG" id="pla:Plav_1431"/>
<evidence type="ECO:0000313" key="1">
    <source>
        <dbReference type="EMBL" id="ABS63051.1"/>
    </source>
</evidence>
<proteinExistence type="predicted"/>
<evidence type="ECO:0000313" key="2">
    <source>
        <dbReference type="Proteomes" id="UP000006377"/>
    </source>
</evidence>
<gene>
    <name evidence="1" type="ordered locus">Plav_1431</name>
</gene>
<evidence type="ECO:0008006" key="3">
    <source>
        <dbReference type="Google" id="ProtNLM"/>
    </source>
</evidence>
<organism evidence="1 2">
    <name type="scientific">Parvibaculum lavamentivorans (strain DS-1 / DSM 13023 / NCIMB 13966)</name>
    <dbReference type="NCBI Taxonomy" id="402881"/>
    <lineage>
        <taxon>Bacteria</taxon>
        <taxon>Pseudomonadati</taxon>
        <taxon>Pseudomonadota</taxon>
        <taxon>Alphaproteobacteria</taxon>
        <taxon>Hyphomicrobiales</taxon>
        <taxon>Parvibaculaceae</taxon>
        <taxon>Parvibaculum</taxon>
    </lineage>
</organism>
<accession>A7HT18</accession>
<dbReference type="EMBL" id="CP000774">
    <property type="protein sequence ID" value="ABS63051.1"/>
    <property type="molecule type" value="Genomic_DNA"/>
</dbReference>
<dbReference type="HOGENOM" id="CLU_1401290_0_0_5"/>
<reference evidence="1 2" key="1">
    <citation type="journal article" date="2011" name="Stand. Genomic Sci.">
        <title>Complete genome sequence of Parvibaculum lavamentivorans type strain (DS-1(T)).</title>
        <authorList>
            <person name="Schleheck D."/>
            <person name="Weiss M."/>
            <person name="Pitluck S."/>
            <person name="Bruce D."/>
            <person name="Land M.L."/>
            <person name="Han S."/>
            <person name="Saunders E."/>
            <person name="Tapia R."/>
            <person name="Detter C."/>
            <person name="Brettin T."/>
            <person name="Han J."/>
            <person name="Woyke T."/>
            <person name="Goodwin L."/>
            <person name="Pennacchio L."/>
            <person name="Nolan M."/>
            <person name="Cook A.M."/>
            <person name="Kjelleberg S."/>
            <person name="Thomas T."/>
        </authorList>
    </citation>
    <scope>NUCLEOTIDE SEQUENCE [LARGE SCALE GENOMIC DNA]</scope>
    <source>
        <strain evidence="2">DS-1 / DSM 13023 / NCIMB 13966</strain>
    </source>
</reference>
<protein>
    <recommendedName>
        <fullName evidence="3">PAS domain-containing protein</fullName>
    </recommendedName>
</protein>
<dbReference type="AlphaFoldDB" id="A7HT18"/>
<dbReference type="eggNOG" id="COG5388">
    <property type="taxonomic scope" value="Bacteria"/>
</dbReference>
<dbReference type="STRING" id="402881.Plav_1431"/>
<dbReference type="RefSeq" id="WP_012110328.1">
    <property type="nucleotide sequence ID" value="NC_009719.1"/>
</dbReference>
<keyword evidence="2" id="KW-1185">Reference proteome</keyword>